<dbReference type="GO" id="GO:0009244">
    <property type="term" value="P:lipopolysaccharide core region biosynthetic process"/>
    <property type="evidence" value="ECO:0007669"/>
    <property type="project" value="TreeGrafter"/>
</dbReference>
<dbReference type="EMBL" id="CP041235">
    <property type="protein sequence ID" value="QOP43163.1"/>
    <property type="molecule type" value="Genomic_DNA"/>
</dbReference>
<dbReference type="CDD" id="cd03789">
    <property type="entry name" value="GT9_LPS_heptosyltransferase"/>
    <property type="match status" value="1"/>
</dbReference>
<comment type="catalytic activity">
    <reaction evidence="5">
        <text>an L-alpha-D-Hep-(1-&gt;5)-[alpha-Kdo-(2-&gt;4)]-alpha-Kdo-(2-&gt;6)-lipid A + ADP-L-glycero-beta-D-manno-heptose = an L-alpha-D-Hep-(1-&gt;3)-L-alpha-D-Hep-(1-&gt;5)-[alpha-Kdo-(2-&gt;4)]-alpha-Kdo-(2-&gt;6)-lipid A + ADP + H(+)</text>
        <dbReference type="Rhea" id="RHEA:74071"/>
        <dbReference type="ChEBI" id="CHEBI:15378"/>
        <dbReference type="ChEBI" id="CHEBI:61506"/>
        <dbReference type="ChEBI" id="CHEBI:193068"/>
        <dbReference type="ChEBI" id="CHEBI:193069"/>
        <dbReference type="ChEBI" id="CHEBI:456216"/>
        <dbReference type="EC" id="2.4.99.24"/>
    </reaction>
</comment>
<dbReference type="SUPFAM" id="SSF53756">
    <property type="entry name" value="UDP-Glycosyltransferase/glycogen phosphorylase"/>
    <property type="match status" value="1"/>
</dbReference>
<evidence type="ECO:0000256" key="2">
    <source>
        <dbReference type="ARBA" id="ARBA00022679"/>
    </source>
</evidence>
<dbReference type="RefSeq" id="WP_226966468.1">
    <property type="nucleotide sequence ID" value="NZ_CP041235.1"/>
</dbReference>
<evidence type="ECO:0000313" key="7">
    <source>
        <dbReference type="Proteomes" id="UP000593719"/>
    </source>
</evidence>
<accession>A0A7M1B0D5</accession>
<keyword evidence="7" id="KW-1185">Reference proteome</keyword>
<keyword evidence="1" id="KW-0328">Glycosyltransferase</keyword>
<evidence type="ECO:0000256" key="1">
    <source>
        <dbReference type="ARBA" id="ARBA00022676"/>
    </source>
</evidence>
<dbReference type="PANTHER" id="PTHR30160:SF7">
    <property type="entry name" value="ADP-HEPTOSE--LPS HEPTOSYLTRANSFERASE 2"/>
    <property type="match status" value="1"/>
</dbReference>
<protein>
    <recommendedName>
        <fullName evidence="4">lipopolysaccharide heptosyltransferase II</fullName>
        <ecNumber evidence="4">2.4.99.24</ecNumber>
    </recommendedName>
</protein>
<sequence length="331" mass="37231">MQASVSNMKILIILPNWLGDAIMATPAIELLALKYPNAQFTFVGSYVSIEALKHHPLCERAIVDETKKAPSRFMATYRLAKELGTFHLAVSFRNQIYSTLLLRFTNTVICCARASWHSRLLLSHTPKIRTNQHLVEQYTQIAMANVDNFTQEIPPLKLYIKAKSFEKPTLGINAGATYGSAKRWYPERFGEVAAYFSKQYDIIIFGGPNEIEMAQEIEDNLKALHVNNYTNLAGKTNIEELCANIGGCSLFITNDSGPMHVAAAYKVPTVAIFGPTKYKETSQWKNEKSIIVRHELECSPCMKRECPLKHHDCMKGITASEVIEAVKKLEI</sequence>
<dbReference type="EC" id="2.4.99.24" evidence="4"/>
<evidence type="ECO:0000313" key="6">
    <source>
        <dbReference type="EMBL" id="QOP43163.1"/>
    </source>
</evidence>
<organism evidence="6 7">
    <name type="scientific">Sulfurimonas sediminis</name>
    <dbReference type="NCBI Taxonomy" id="2590020"/>
    <lineage>
        <taxon>Bacteria</taxon>
        <taxon>Pseudomonadati</taxon>
        <taxon>Campylobacterota</taxon>
        <taxon>Epsilonproteobacteria</taxon>
        <taxon>Campylobacterales</taxon>
        <taxon>Sulfurimonadaceae</taxon>
        <taxon>Sulfurimonas</taxon>
    </lineage>
</organism>
<dbReference type="InterPro" id="IPR011910">
    <property type="entry name" value="RfaF"/>
</dbReference>
<proteinExistence type="inferred from homology"/>
<evidence type="ECO:0000256" key="4">
    <source>
        <dbReference type="ARBA" id="ARBA00044042"/>
    </source>
</evidence>
<comment type="similarity">
    <text evidence="3">Belongs to the glycosyltransferase 9 family.</text>
</comment>
<dbReference type="InterPro" id="IPR051199">
    <property type="entry name" value="LPS_LOS_Heptosyltrfase"/>
</dbReference>
<dbReference type="PANTHER" id="PTHR30160">
    <property type="entry name" value="TETRAACYLDISACCHARIDE 4'-KINASE-RELATED"/>
    <property type="match status" value="1"/>
</dbReference>
<dbReference type="Pfam" id="PF01075">
    <property type="entry name" value="Glyco_transf_9"/>
    <property type="match status" value="1"/>
</dbReference>
<dbReference type="Gene3D" id="3.40.50.2000">
    <property type="entry name" value="Glycogen Phosphorylase B"/>
    <property type="match status" value="2"/>
</dbReference>
<dbReference type="Proteomes" id="UP000593719">
    <property type="component" value="Chromosome"/>
</dbReference>
<dbReference type="GO" id="GO:0005829">
    <property type="term" value="C:cytosol"/>
    <property type="evidence" value="ECO:0007669"/>
    <property type="project" value="TreeGrafter"/>
</dbReference>
<name>A0A7M1B0D5_9BACT</name>
<dbReference type="KEGG" id="ssei:FJR45_04060"/>
<reference evidence="6 7" key="1">
    <citation type="submission" date="2019-06" db="EMBL/GenBank/DDBJ databases">
        <title>Sulfurimonas gotlandica sp. nov., a chemoautotrophic and psychrotolerant epsilonproteobacterium isolated from a pelagic redoxcline, and an emended description of the genus Sulfurimonas.</title>
        <authorList>
            <person name="Wang S."/>
            <person name="Jiang L."/>
            <person name="Shao Z."/>
        </authorList>
    </citation>
    <scope>NUCLEOTIDE SEQUENCE [LARGE SCALE GENOMIC DNA]</scope>
    <source>
        <strain evidence="6 7">S2-6</strain>
    </source>
</reference>
<evidence type="ECO:0000256" key="3">
    <source>
        <dbReference type="ARBA" id="ARBA00043995"/>
    </source>
</evidence>
<keyword evidence="2 6" id="KW-0808">Transferase</keyword>
<evidence type="ECO:0000256" key="5">
    <source>
        <dbReference type="ARBA" id="ARBA00047503"/>
    </source>
</evidence>
<gene>
    <name evidence="6" type="primary">waaF</name>
    <name evidence="6" type="ORF">FJR45_04060</name>
</gene>
<dbReference type="InterPro" id="IPR002201">
    <property type="entry name" value="Glyco_trans_9"/>
</dbReference>
<dbReference type="AlphaFoldDB" id="A0A7M1B0D5"/>
<dbReference type="NCBIfam" id="TIGR02195">
    <property type="entry name" value="heptsyl_trn_II"/>
    <property type="match status" value="1"/>
</dbReference>
<dbReference type="GO" id="GO:0008713">
    <property type="term" value="F:ADP-heptose-lipopolysaccharide heptosyltransferase activity"/>
    <property type="evidence" value="ECO:0007669"/>
    <property type="project" value="UniProtKB-EC"/>
</dbReference>